<gene>
    <name evidence="2" type="ORF">GCM10007392_34320</name>
</gene>
<evidence type="ECO:0000313" key="2">
    <source>
        <dbReference type="EMBL" id="GGX63820.1"/>
    </source>
</evidence>
<keyword evidence="1" id="KW-1133">Transmembrane helix</keyword>
<dbReference type="EMBL" id="BMXR01000009">
    <property type="protein sequence ID" value="GGX63820.1"/>
    <property type="molecule type" value="Genomic_DNA"/>
</dbReference>
<reference evidence="2" key="1">
    <citation type="journal article" date="2014" name="Int. J. Syst. Evol. Microbiol.">
        <title>Complete genome sequence of Corynebacterium casei LMG S-19264T (=DSM 44701T), isolated from a smear-ripened cheese.</title>
        <authorList>
            <consortium name="US DOE Joint Genome Institute (JGI-PGF)"/>
            <person name="Walter F."/>
            <person name="Albersmeier A."/>
            <person name="Kalinowski J."/>
            <person name="Ruckert C."/>
        </authorList>
    </citation>
    <scope>NUCLEOTIDE SEQUENCE</scope>
    <source>
        <strain evidence="2">KCTC 22169</strain>
    </source>
</reference>
<organism evidence="2 3">
    <name type="scientific">Saccharospirillum salsuginis</name>
    <dbReference type="NCBI Taxonomy" id="418750"/>
    <lineage>
        <taxon>Bacteria</taxon>
        <taxon>Pseudomonadati</taxon>
        <taxon>Pseudomonadota</taxon>
        <taxon>Gammaproteobacteria</taxon>
        <taxon>Oceanospirillales</taxon>
        <taxon>Saccharospirillaceae</taxon>
        <taxon>Saccharospirillum</taxon>
    </lineage>
</organism>
<evidence type="ECO:0000313" key="3">
    <source>
        <dbReference type="Proteomes" id="UP000626148"/>
    </source>
</evidence>
<proteinExistence type="predicted"/>
<comment type="caution">
    <text evidence="2">The sequence shown here is derived from an EMBL/GenBank/DDBJ whole genome shotgun (WGS) entry which is preliminary data.</text>
</comment>
<name>A0A918KJR6_9GAMM</name>
<keyword evidence="3" id="KW-1185">Reference proteome</keyword>
<accession>A0A918KJR6</accession>
<keyword evidence="1" id="KW-0472">Membrane</keyword>
<dbReference type="Proteomes" id="UP000626148">
    <property type="component" value="Unassembled WGS sequence"/>
</dbReference>
<feature type="transmembrane region" description="Helical" evidence="1">
    <location>
        <begin position="12"/>
        <end position="32"/>
    </location>
</feature>
<dbReference type="AlphaFoldDB" id="A0A918KJR6"/>
<keyword evidence="1" id="KW-0812">Transmembrane</keyword>
<reference evidence="2" key="2">
    <citation type="submission" date="2020-09" db="EMBL/GenBank/DDBJ databases">
        <authorList>
            <person name="Sun Q."/>
            <person name="Kim S."/>
        </authorList>
    </citation>
    <scope>NUCLEOTIDE SEQUENCE</scope>
    <source>
        <strain evidence="2">KCTC 22169</strain>
    </source>
</reference>
<evidence type="ECO:0000256" key="1">
    <source>
        <dbReference type="SAM" id="Phobius"/>
    </source>
</evidence>
<dbReference type="RefSeq" id="WP_189610970.1">
    <property type="nucleotide sequence ID" value="NZ_BMXR01000009.1"/>
</dbReference>
<protein>
    <submittedName>
        <fullName evidence="2">Uncharacterized protein</fullName>
    </submittedName>
</protein>
<sequence length="316" mass="36034">MNNIEWLDFIPSAMSAIAAVAAAVAAIVALNTSRKANTLSEKSLLAIHHNSTAIELSNAIEEVRRSTKDLSTISYNVWEKWAREIESEDNRSEGGLDPRPLRHVLTNGSEMLVDHGASRGQWYQRAMQSMFSIIRDGAGRLDEAEYRLLLKVADGTYGDFEGAFGTPPADKAITKSKAFKWVCYQLIKRVPSEAWHNSWRSAWLANGWIDQYRMEFKKTRPILEQTLSSLRKEKNKIEHSALPLEANPKLQRKYQKVLAELEVLVEDCDLDHMEPYQEWEYNEDISLLVIYSMAIAFLTTKVIDSIVSESEYINDF</sequence>